<feature type="compositionally biased region" description="Basic and acidic residues" evidence="1">
    <location>
        <begin position="88"/>
        <end position="110"/>
    </location>
</feature>
<evidence type="ECO:0000313" key="3">
    <source>
        <dbReference type="Proteomes" id="UP001201980"/>
    </source>
</evidence>
<proteinExistence type="predicted"/>
<keyword evidence="3" id="KW-1185">Reference proteome</keyword>
<evidence type="ECO:0000313" key="2">
    <source>
        <dbReference type="EMBL" id="KAJ2899666.1"/>
    </source>
</evidence>
<feature type="compositionally biased region" description="Low complexity" evidence="1">
    <location>
        <begin position="164"/>
        <end position="189"/>
    </location>
</feature>
<evidence type="ECO:0000256" key="1">
    <source>
        <dbReference type="SAM" id="MobiDB-lite"/>
    </source>
</evidence>
<dbReference type="Proteomes" id="UP001201980">
    <property type="component" value="Unassembled WGS sequence"/>
</dbReference>
<feature type="region of interest" description="Disordered" evidence="1">
    <location>
        <begin position="145"/>
        <end position="214"/>
    </location>
</feature>
<feature type="region of interest" description="Disordered" evidence="1">
    <location>
        <begin position="74"/>
        <end position="114"/>
    </location>
</feature>
<comment type="caution">
    <text evidence="2">The sequence shown here is derived from an EMBL/GenBank/DDBJ whole genome shotgun (WGS) entry which is preliminary data.</text>
</comment>
<gene>
    <name evidence="2" type="ORF">MKZ38_002917</name>
</gene>
<sequence>MPSDRPPSSSWVTAFLSTTTKGISAAAVASLQRPLAKVDQIHKQGGRLILSLPLIGIGPDRQSSGTCRTFDASAAAASGANHGSRCPTRSERRTGCGCGDDAKARPRSELEEVTVPRRRPARGVFLATLAGLDGGAELRELGPQTYSHRSHSQLPGGSGGGPFGPKSASSTRTRSRTGIISSSGSTPPSAQSPHLAIASSPGFRPHEKVGPLRPNADVQSIDYALRRRNAINSRTKAITTITNAAIDFSTVIGTPGTPRTAAVQDIQATTNIAPP</sequence>
<dbReference type="AlphaFoldDB" id="A0AAD5WQI3"/>
<protein>
    <submittedName>
        <fullName evidence="2">Uncharacterized protein</fullName>
    </submittedName>
</protein>
<organism evidence="2 3">
    <name type="scientific">Zalerion maritima</name>
    <dbReference type="NCBI Taxonomy" id="339359"/>
    <lineage>
        <taxon>Eukaryota</taxon>
        <taxon>Fungi</taxon>
        <taxon>Dikarya</taxon>
        <taxon>Ascomycota</taxon>
        <taxon>Pezizomycotina</taxon>
        <taxon>Sordariomycetes</taxon>
        <taxon>Lulworthiomycetidae</taxon>
        <taxon>Lulworthiales</taxon>
        <taxon>Lulworthiaceae</taxon>
        <taxon>Zalerion</taxon>
    </lineage>
</organism>
<accession>A0AAD5WQI3</accession>
<dbReference type="EMBL" id="JAKWBI020000191">
    <property type="protein sequence ID" value="KAJ2899666.1"/>
    <property type="molecule type" value="Genomic_DNA"/>
</dbReference>
<reference evidence="2" key="1">
    <citation type="submission" date="2022-07" db="EMBL/GenBank/DDBJ databases">
        <title>Draft genome sequence of Zalerion maritima ATCC 34329, a (micro)plastics degrading marine fungus.</title>
        <authorList>
            <person name="Paco A."/>
            <person name="Goncalves M.F.M."/>
            <person name="Rocha-Santos T.A.P."/>
            <person name="Alves A."/>
        </authorList>
    </citation>
    <scope>NUCLEOTIDE SEQUENCE</scope>
    <source>
        <strain evidence="2">ATCC 34329</strain>
    </source>
</reference>
<name>A0AAD5WQI3_9PEZI</name>